<keyword evidence="5" id="KW-0663">Pyridoxal phosphate</keyword>
<dbReference type="InterPro" id="IPR015424">
    <property type="entry name" value="PyrdxlP-dep_Trfase"/>
</dbReference>
<keyword evidence="3 7" id="KW-0032">Aminotransferase</keyword>
<dbReference type="InterPro" id="IPR004839">
    <property type="entry name" value="Aminotransferase_I/II_large"/>
</dbReference>
<evidence type="ECO:0000256" key="5">
    <source>
        <dbReference type="ARBA" id="ARBA00022898"/>
    </source>
</evidence>
<accession>A0ABS1V8I4</accession>
<sequence>MPPLNPSLIDTGSPPIPQIQAWGQGYDGWHGPLLNLCQAVPAYPPPPAMLARLAEAAGSAEAAAYGPIQGDAALREAYAAHLRSLYGGDCAAGQVAITAGCNQAYFVAMMALARRGEAVLLPTPWYFNHAMTLDMLGIEARALPCDAASGFLPDPDRAEALLDGGVRAIVLVTPNNPTGAIYPAALIERFQSLCQRRGIWLVLDETYRDFLPPGREQPHALPAGGWPENLIQLTSFSKSFAIPGHRLGALAAPEALLPELGKVMDCVQICANRPAQAAVAWGIEALAGWRAAKRAEMAERAEAMRAVFDRLPGWRLEALGAYFAYVRHPFGVTSAWEVARTMAAGHGLMALPGPAFAGEEAHLRIAFANIDLATIRALEPRLRRVAEEAASPAGRESRAQRPPALPAAGYGRSPAAPDAHRGP</sequence>
<comment type="caution">
    <text evidence="10">The sequence shown here is derived from an EMBL/GenBank/DDBJ whole genome shotgun (WGS) entry which is preliminary data.</text>
</comment>
<dbReference type="InterPro" id="IPR050596">
    <property type="entry name" value="AspAT/PAT-like"/>
</dbReference>
<evidence type="ECO:0000256" key="7">
    <source>
        <dbReference type="RuleBase" id="RU000481"/>
    </source>
</evidence>
<evidence type="ECO:0000256" key="3">
    <source>
        <dbReference type="ARBA" id="ARBA00022576"/>
    </source>
</evidence>
<organism evidence="10 11">
    <name type="scientific">Belnapia mucosa</name>
    <dbReference type="NCBI Taxonomy" id="2804532"/>
    <lineage>
        <taxon>Bacteria</taxon>
        <taxon>Pseudomonadati</taxon>
        <taxon>Pseudomonadota</taxon>
        <taxon>Alphaproteobacteria</taxon>
        <taxon>Acetobacterales</taxon>
        <taxon>Roseomonadaceae</taxon>
        <taxon>Belnapia</taxon>
    </lineage>
</organism>
<dbReference type="SUPFAM" id="SSF53383">
    <property type="entry name" value="PLP-dependent transferases"/>
    <property type="match status" value="1"/>
</dbReference>
<dbReference type="PANTHER" id="PTHR46383">
    <property type="entry name" value="ASPARTATE AMINOTRANSFERASE"/>
    <property type="match status" value="1"/>
</dbReference>
<reference evidence="10 11" key="1">
    <citation type="submission" date="2021-01" db="EMBL/GenBank/DDBJ databases">
        <title>Belnapia mucosa sp. nov. and Belnapia arida sp. nov., isolated from the Tabernas Desert (Almeria, Spain).</title>
        <authorList>
            <person name="Molina-Menor E."/>
            <person name="Vidal-Verdu A."/>
            <person name="Calonge A."/>
            <person name="Satari L."/>
            <person name="Pereto Magraner J."/>
            <person name="Porcar Miralles M."/>
        </authorList>
    </citation>
    <scope>NUCLEOTIDE SEQUENCE [LARGE SCALE GENOMIC DNA]</scope>
    <source>
        <strain evidence="10 11">T6</strain>
    </source>
</reference>
<dbReference type="Pfam" id="PF00155">
    <property type="entry name" value="Aminotran_1_2"/>
    <property type="match status" value="1"/>
</dbReference>
<gene>
    <name evidence="10" type="ORF">JMJ55_21830</name>
</gene>
<feature type="region of interest" description="Disordered" evidence="8">
    <location>
        <begin position="386"/>
        <end position="423"/>
    </location>
</feature>
<dbReference type="NCBIfam" id="NF005732">
    <property type="entry name" value="PRK07550.1"/>
    <property type="match status" value="1"/>
</dbReference>
<dbReference type="CDD" id="cd00609">
    <property type="entry name" value="AAT_like"/>
    <property type="match status" value="1"/>
</dbReference>
<evidence type="ECO:0000256" key="4">
    <source>
        <dbReference type="ARBA" id="ARBA00022679"/>
    </source>
</evidence>
<comment type="catalytic activity">
    <reaction evidence="6">
        <text>L-aspartate + 2-oxoglutarate = oxaloacetate + L-glutamate</text>
        <dbReference type="Rhea" id="RHEA:21824"/>
        <dbReference type="ChEBI" id="CHEBI:16452"/>
        <dbReference type="ChEBI" id="CHEBI:16810"/>
        <dbReference type="ChEBI" id="CHEBI:29985"/>
        <dbReference type="ChEBI" id="CHEBI:29991"/>
        <dbReference type="EC" id="2.6.1.1"/>
    </reaction>
</comment>
<evidence type="ECO:0000256" key="2">
    <source>
        <dbReference type="ARBA" id="ARBA00007441"/>
    </source>
</evidence>
<evidence type="ECO:0000256" key="6">
    <source>
        <dbReference type="ARBA" id="ARBA00049185"/>
    </source>
</evidence>
<dbReference type="Proteomes" id="UP000606490">
    <property type="component" value="Unassembled WGS sequence"/>
</dbReference>
<comment type="cofactor">
    <cofactor evidence="1 7">
        <name>pyridoxal 5'-phosphate</name>
        <dbReference type="ChEBI" id="CHEBI:597326"/>
    </cofactor>
</comment>
<protein>
    <recommendedName>
        <fullName evidence="7">Aminotransferase</fullName>
        <ecNumber evidence="7">2.6.1.-</ecNumber>
    </recommendedName>
</protein>
<dbReference type="InterPro" id="IPR015421">
    <property type="entry name" value="PyrdxlP-dep_Trfase_major"/>
</dbReference>
<evidence type="ECO:0000259" key="9">
    <source>
        <dbReference type="Pfam" id="PF00155"/>
    </source>
</evidence>
<dbReference type="EC" id="2.6.1.-" evidence="7"/>
<dbReference type="Gene3D" id="3.40.640.10">
    <property type="entry name" value="Type I PLP-dependent aspartate aminotransferase-like (Major domain)"/>
    <property type="match status" value="1"/>
</dbReference>
<evidence type="ECO:0000256" key="8">
    <source>
        <dbReference type="SAM" id="MobiDB-lite"/>
    </source>
</evidence>
<dbReference type="PANTHER" id="PTHR46383:SF1">
    <property type="entry name" value="ASPARTATE AMINOTRANSFERASE"/>
    <property type="match status" value="1"/>
</dbReference>
<evidence type="ECO:0000256" key="1">
    <source>
        <dbReference type="ARBA" id="ARBA00001933"/>
    </source>
</evidence>
<dbReference type="RefSeq" id="WP_202827720.1">
    <property type="nucleotide sequence ID" value="NZ_JAEUXJ010000011.1"/>
</dbReference>
<dbReference type="EMBL" id="JAEUXJ010000011">
    <property type="protein sequence ID" value="MBL6457979.1"/>
    <property type="molecule type" value="Genomic_DNA"/>
</dbReference>
<dbReference type="InterPro" id="IPR004838">
    <property type="entry name" value="NHTrfase_class1_PyrdxlP-BS"/>
</dbReference>
<proteinExistence type="inferred from homology"/>
<keyword evidence="4 7" id="KW-0808">Transferase</keyword>
<keyword evidence="11" id="KW-1185">Reference proteome</keyword>
<dbReference type="PROSITE" id="PS00105">
    <property type="entry name" value="AA_TRANSFER_CLASS_1"/>
    <property type="match status" value="1"/>
</dbReference>
<name>A0ABS1V8I4_9PROT</name>
<evidence type="ECO:0000313" key="10">
    <source>
        <dbReference type="EMBL" id="MBL6457979.1"/>
    </source>
</evidence>
<dbReference type="GO" id="GO:0008483">
    <property type="term" value="F:transaminase activity"/>
    <property type="evidence" value="ECO:0007669"/>
    <property type="project" value="UniProtKB-KW"/>
</dbReference>
<feature type="domain" description="Aminotransferase class I/classII large" evidence="9">
    <location>
        <begin position="33"/>
        <end position="378"/>
    </location>
</feature>
<comment type="similarity">
    <text evidence="2 7">Belongs to the class-I pyridoxal-phosphate-dependent aminotransferase family.</text>
</comment>
<evidence type="ECO:0000313" key="11">
    <source>
        <dbReference type="Proteomes" id="UP000606490"/>
    </source>
</evidence>